<dbReference type="InterPro" id="IPR015720">
    <property type="entry name" value="Emp24-like"/>
</dbReference>
<name>A0A8X6EZJ4_TRICU</name>
<evidence type="ECO:0000256" key="9">
    <source>
        <dbReference type="RuleBase" id="RU003827"/>
    </source>
</evidence>
<dbReference type="PROSITE" id="PS50866">
    <property type="entry name" value="GOLD"/>
    <property type="match status" value="1"/>
</dbReference>
<comment type="similarity">
    <text evidence="2 9">Belongs to the EMP24/GP25L family.</text>
</comment>
<dbReference type="GO" id="GO:0016020">
    <property type="term" value="C:membrane"/>
    <property type="evidence" value="ECO:0007669"/>
    <property type="project" value="UniProtKB-SubCell"/>
</dbReference>
<dbReference type="Pfam" id="PF01105">
    <property type="entry name" value="EMP24_GP25L"/>
    <property type="match status" value="1"/>
</dbReference>
<evidence type="ECO:0000256" key="2">
    <source>
        <dbReference type="ARBA" id="ARBA00007104"/>
    </source>
</evidence>
<dbReference type="AlphaFoldDB" id="A0A8X6EZJ4"/>
<evidence type="ECO:0000256" key="6">
    <source>
        <dbReference type="ARBA" id="ARBA00022989"/>
    </source>
</evidence>
<keyword evidence="7 10" id="KW-0472">Membrane</keyword>
<dbReference type="SMART" id="SM01190">
    <property type="entry name" value="EMP24_GP25L"/>
    <property type="match status" value="1"/>
</dbReference>
<dbReference type="OrthoDB" id="1929172at2759"/>
<keyword evidence="13" id="KW-1185">Reference proteome</keyword>
<protein>
    <submittedName>
        <fullName evidence="12">Transmembrane emp24 domain-containing protein 2</fullName>
    </submittedName>
</protein>
<sequence length="230" mass="26488">MYLLSPKQQNVMKQLKEMKEKAQMEKDHYWKPIMADLKMDWDVFKNESKQNEWTPGGLEECFFDKVTAGTKMGLTFEVAEGGFLDIDVKITGPDGKIIYQGERESNGKYTFAAHADGVYTYCFSNAMSTMTPKIVMFSMDIGEAPKGHDAEAEAHQNKLEEMIKELSTSLTSVKHEQEYMAVRDRIHRGINESTNSRVVMWAFFEAVVLVTMTLGQVYYLKRFFEVRRVV</sequence>
<evidence type="ECO:0000256" key="7">
    <source>
        <dbReference type="ARBA" id="ARBA00023136"/>
    </source>
</evidence>
<keyword evidence="5" id="KW-0732">Signal</keyword>
<feature type="transmembrane region" description="Helical" evidence="10">
    <location>
        <begin position="198"/>
        <end position="220"/>
    </location>
</feature>
<evidence type="ECO:0000256" key="3">
    <source>
        <dbReference type="ARBA" id="ARBA00022473"/>
    </source>
</evidence>
<keyword evidence="6 10" id="KW-1133">Transmembrane helix</keyword>
<evidence type="ECO:0000313" key="13">
    <source>
        <dbReference type="Proteomes" id="UP000887116"/>
    </source>
</evidence>
<evidence type="ECO:0000256" key="1">
    <source>
        <dbReference type="ARBA" id="ARBA00004479"/>
    </source>
</evidence>
<keyword evidence="3" id="KW-0217">Developmental protein</keyword>
<reference evidence="12" key="1">
    <citation type="submission" date="2020-07" db="EMBL/GenBank/DDBJ databases">
        <title>Multicomponent nature underlies the extraordinary mechanical properties of spider dragline silk.</title>
        <authorList>
            <person name="Kono N."/>
            <person name="Nakamura H."/>
            <person name="Mori M."/>
            <person name="Yoshida Y."/>
            <person name="Ohtoshi R."/>
            <person name="Malay A.D."/>
            <person name="Moran D.A.P."/>
            <person name="Tomita M."/>
            <person name="Numata K."/>
            <person name="Arakawa K."/>
        </authorList>
    </citation>
    <scope>NUCLEOTIDE SEQUENCE</scope>
</reference>
<dbReference type="EMBL" id="BMAO01010382">
    <property type="protein sequence ID" value="GFQ66818.1"/>
    <property type="molecule type" value="Genomic_DNA"/>
</dbReference>
<proteinExistence type="inferred from homology"/>
<comment type="subcellular location">
    <subcellularLocation>
        <location evidence="8">Endomembrane system</location>
        <topology evidence="8">Single-pass membrane protein</topology>
    </subcellularLocation>
    <subcellularLocation>
        <location evidence="1 9">Membrane</location>
        <topology evidence="1 9">Single-pass type I membrane protein</topology>
    </subcellularLocation>
</comment>
<evidence type="ECO:0000256" key="8">
    <source>
        <dbReference type="ARBA" id="ARBA00037847"/>
    </source>
</evidence>
<dbReference type="InterPro" id="IPR009038">
    <property type="entry name" value="GOLD_dom"/>
</dbReference>
<evidence type="ECO:0000313" key="12">
    <source>
        <dbReference type="EMBL" id="GFQ66818.1"/>
    </source>
</evidence>
<dbReference type="Proteomes" id="UP000887116">
    <property type="component" value="Unassembled WGS sequence"/>
</dbReference>
<comment type="caution">
    <text evidence="12">The sequence shown here is derived from an EMBL/GenBank/DDBJ whole genome shotgun (WGS) entry which is preliminary data.</text>
</comment>
<gene>
    <name evidence="12" type="primary">TMED2</name>
    <name evidence="12" type="ORF">TNCT_706871</name>
</gene>
<dbReference type="PANTHER" id="PTHR22811">
    <property type="entry name" value="TRANSMEMBRANE EMP24 DOMAIN-CONTAINING PROTEIN"/>
    <property type="match status" value="1"/>
</dbReference>
<evidence type="ECO:0000256" key="4">
    <source>
        <dbReference type="ARBA" id="ARBA00022692"/>
    </source>
</evidence>
<evidence type="ECO:0000259" key="11">
    <source>
        <dbReference type="PROSITE" id="PS50866"/>
    </source>
</evidence>
<keyword evidence="4 9" id="KW-0812">Transmembrane</keyword>
<dbReference type="InterPro" id="IPR036598">
    <property type="entry name" value="GOLD_dom_sf"/>
</dbReference>
<dbReference type="GO" id="GO:0012505">
    <property type="term" value="C:endomembrane system"/>
    <property type="evidence" value="ECO:0007669"/>
    <property type="project" value="UniProtKB-SubCell"/>
</dbReference>
<organism evidence="12 13">
    <name type="scientific">Trichonephila clavata</name>
    <name type="common">Joro spider</name>
    <name type="synonym">Nephila clavata</name>
    <dbReference type="NCBI Taxonomy" id="2740835"/>
    <lineage>
        <taxon>Eukaryota</taxon>
        <taxon>Metazoa</taxon>
        <taxon>Ecdysozoa</taxon>
        <taxon>Arthropoda</taxon>
        <taxon>Chelicerata</taxon>
        <taxon>Arachnida</taxon>
        <taxon>Araneae</taxon>
        <taxon>Araneomorphae</taxon>
        <taxon>Entelegynae</taxon>
        <taxon>Araneoidea</taxon>
        <taxon>Nephilidae</taxon>
        <taxon>Trichonephila</taxon>
    </lineage>
</organism>
<evidence type="ECO:0000256" key="5">
    <source>
        <dbReference type="ARBA" id="ARBA00022729"/>
    </source>
</evidence>
<evidence type="ECO:0000256" key="10">
    <source>
        <dbReference type="SAM" id="Phobius"/>
    </source>
</evidence>
<feature type="domain" description="GOLD" evidence="11">
    <location>
        <begin position="59"/>
        <end position="141"/>
    </location>
</feature>
<accession>A0A8X6EZJ4</accession>
<dbReference type="SUPFAM" id="SSF101576">
    <property type="entry name" value="Supernatant protein factor (SPF), C-terminal domain"/>
    <property type="match status" value="1"/>
</dbReference>